<dbReference type="InterPro" id="IPR056750">
    <property type="entry name" value="RRM_ESF1"/>
</dbReference>
<evidence type="ECO:0000256" key="4">
    <source>
        <dbReference type="ARBA" id="ARBA00023242"/>
    </source>
</evidence>
<dbReference type="GO" id="GO:0003723">
    <property type="term" value="F:RNA binding"/>
    <property type="evidence" value="ECO:0007669"/>
    <property type="project" value="TreeGrafter"/>
</dbReference>
<name>F0WVJ7_9STRA</name>
<evidence type="ECO:0000256" key="1">
    <source>
        <dbReference type="ARBA" id="ARBA00004604"/>
    </source>
</evidence>
<feature type="region of interest" description="Disordered" evidence="5">
    <location>
        <begin position="17"/>
        <end position="57"/>
    </location>
</feature>
<dbReference type="Pfam" id="PF25121">
    <property type="entry name" value="RRM_ESF1"/>
    <property type="match status" value="1"/>
</dbReference>
<dbReference type="InterPro" id="IPR039754">
    <property type="entry name" value="Esf1"/>
</dbReference>
<proteinExistence type="inferred from homology"/>
<dbReference type="HOGENOM" id="CLU_010564_0_1_1"/>
<feature type="region of interest" description="Disordered" evidence="5">
    <location>
        <begin position="402"/>
        <end position="438"/>
    </location>
</feature>
<feature type="compositionally biased region" description="Basic and acidic residues" evidence="5">
    <location>
        <begin position="117"/>
        <end position="142"/>
    </location>
</feature>
<reference evidence="8" key="1">
    <citation type="journal article" date="2011" name="PLoS Biol.">
        <title>Gene gain and loss during evolution of obligate parasitism in the white rust pathogen of Arabidopsis thaliana.</title>
        <authorList>
            <person name="Kemen E."/>
            <person name="Gardiner A."/>
            <person name="Schultz-Larsen T."/>
            <person name="Kemen A.C."/>
            <person name="Balmuth A.L."/>
            <person name="Robert-Seilaniantz A."/>
            <person name="Bailey K."/>
            <person name="Holub E."/>
            <person name="Studholme D.J."/>
            <person name="Maclean D."/>
            <person name="Jones J.D."/>
        </authorList>
    </citation>
    <scope>NUCLEOTIDE SEQUENCE</scope>
</reference>
<dbReference type="AlphaFoldDB" id="F0WVJ7"/>
<comment type="similarity">
    <text evidence="2">Belongs to the ESF1 family.</text>
</comment>
<protein>
    <submittedName>
        <fullName evidence="8">PrerRNAprocessing protein ESF1 putative</fullName>
    </submittedName>
</protein>
<feature type="compositionally biased region" description="Basic residues" evidence="5">
    <location>
        <begin position="404"/>
        <end position="413"/>
    </location>
</feature>
<evidence type="ECO:0000256" key="5">
    <source>
        <dbReference type="SAM" id="MobiDB-lite"/>
    </source>
</evidence>
<feature type="compositionally biased region" description="Polar residues" evidence="5">
    <location>
        <begin position="422"/>
        <end position="438"/>
    </location>
</feature>
<comment type="subcellular location">
    <subcellularLocation>
        <location evidence="1">Nucleus</location>
        <location evidence="1">Nucleolus</location>
    </subcellularLocation>
</comment>
<feature type="compositionally biased region" description="Acidic residues" evidence="5">
    <location>
        <begin position="143"/>
        <end position="179"/>
    </location>
</feature>
<dbReference type="GO" id="GO:0006364">
    <property type="term" value="P:rRNA processing"/>
    <property type="evidence" value="ECO:0007669"/>
    <property type="project" value="InterPro"/>
</dbReference>
<keyword evidence="3" id="KW-0175">Coiled coil</keyword>
<organism evidence="8">
    <name type="scientific">Albugo laibachii Nc14</name>
    <dbReference type="NCBI Taxonomy" id="890382"/>
    <lineage>
        <taxon>Eukaryota</taxon>
        <taxon>Sar</taxon>
        <taxon>Stramenopiles</taxon>
        <taxon>Oomycota</taxon>
        <taxon>Peronosporomycetes</taxon>
        <taxon>Albuginales</taxon>
        <taxon>Albuginaceae</taxon>
        <taxon>Albugo</taxon>
    </lineage>
</organism>
<accession>F0WVJ7</accession>
<dbReference type="EMBL" id="FR824342">
    <property type="protein sequence ID" value="CCA25439.1"/>
    <property type="molecule type" value="Genomic_DNA"/>
</dbReference>
<sequence>MKKFYRIDDEERLDYLTQMARGEINQDEDSSSSESESQSEGDAVNASAKEDDKQPEDIVMGDITKRFAIMNCDWTRLRAVDLFALCQSFAPATGTVIDVTIYPSNFGVQKMKEEAKYGPRELTDISEKSSPKQSESDTQKENDDSESENELDELEADSEEDPLESENASESESEGESDDPLGVQQSVRSEELEGIDQEKLRQYELQKLRYYYAIVTCDSSKTAKVIADQCDQMEYETSSNVLDVRFVPEDMEFTNPPKESCHSVPDAYKPSLFATKVLQQTEVESTWEQDDPDRFEKLTSWSSWNELEDNDFSTYLASSNSEGSDTEDSRNDRNIKTLKNKYRRILLSSDTEESDKEYANKEASEEMELTFHPDACNILKSKQVRDFELSITPFEQHVREMKQKKNQKRHEKRAKQQEMAREQQTMVRSSKSTDSQSSVALLRSAVVEEDDSENVGLDRDFDMKRIAKQQKVDRLHGKAKKKAVEKLKKHPQTGLQRDFQFDAEDDRFAALYREGTAFQLDPTESKFKRTAATERILEIRRKHVDKQGVRESDTEKEAIEDVLSSLKRKGQTFAKRWNKKNKH</sequence>
<feature type="domain" description="NUC153" evidence="6">
    <location>
        <begin position="505"/>
        <end position="533"/>
    </location>
</feature>
<feature type="domain" description="ESF1 RRM" evidence="7">
    <location>
        <begin position="148"/>
        <end position="261"/>
    </location>
</feature>
<reference evidence="8" key="2">
    <citation type="submission" date="2011-02" db="EMBL/GenBank/DDBJ databases">
        <authorList>
            <person name="MacLean D."/>
        </authorList>
    </citation>
    <scope>NUCLEOTIDE SEQUENCE</scope>
</reference>
<dbReference type="GO" id="GO:0005730">
    <property type="term" value="C:nucleolus"/>
    <property type="evidence" value="ECO:0007669"/>
    <property type="project" value="UniProtKB-SubCell"/>
</dbReference>
<feature type="region of interest" description="Disordered" evidence="5">
    <location>
        <begin position="117"/>
        <end position="182"/>
    </location>
</feature>
<evidence type="ECO:0000313" key="8">
    <source>
        <dbReference type="EMBL" id="CCA25439.1"/>
    </source>
</evidence>
<dbReference type="Pfam" id="PF08159">
    <property type="entry name" value="NUC153"/>
    <property type="match status" value="1"/>
</dbReference>
<dbReference type="PANTHER" id="PTHR12202:SF0">
    <property type="entry name" value="ESF1 HOMOLOG"/>
    <property type="match status" value="1"/>
</dbReference>
<evidence type="ECO:0000256" key="3">
    <source>
        <dbReference type="ARBA" id="ARBA00023054"/>
    </source>
</evidence>
<keyword evidence="4" id="KW-0539">Nucleus</keyword>
<evidence type="ECO:0000256" key="2">
    <source>
        <dbReference type="ARBA" id="ARBA00009087"/>
    </source>
</evidence>
<dbReference type="InterPro" id="IPR012580">
    <property type="entry name" value="NUC153"/>
</dbReference>
<evidence type="ECO:0000259" key="6">
    <source>
        <dbReference type="Pfam" id="PF08159"/>
    </source>
</evidence>
<evidence type="ECO:0000259" key="7">
    <source>
        <dbReference type="Pfam" id="PF25121"/>
    </source>
</evidence>
<dbReference type="PANTHER" id="PTHR12202">
    <property type="entry name" value="ESF1 HOMOLOG"/>
    <property type="match status" value="1"/>
</dbReference>
<gene>
    <name evidence="8" type="primary">AlNc14C297G10332</name>
    <name evidence="8" type="ORF">ALNC14_115830</name>
</gene>